<reference evidence="3" key="1">
    <citation type="journal article" date="2019" name="Int. J. Syst. Evol. Microbiol.">
        <title>The Global Catalogue of Microorganisms (GCM) 10K type strain sequencing project: providing services to taxonomists for standard genome sequencing and annotation.</title>
        <authorList>
            <consortium name="The Broad Institute Genomics Platform"/>
            <consortium name="The Broad Institute Genome Sequencing Center for Infectious Disease"/>
            <person name="Wu L."/>
            <person name="Ma J."/>
        </authorList>
    </citation>
    <scope>NUCLEOTIDE SEQUENCE [LARGE SCALE GENOMIC DNA]</scope>
    <source>
        <strain evidence="3">CECT 7131</strain>
    </source>
</reference>
<keyword evidence="3" id="KW-1185">Reference proteome</keyword>
<feature type="compositionally biased region" description="Low complexity" evidence="1">
    <location>
        <begin position="28"/>
        <end position="37"/>
    </location>
</feature>
<sequence length="65" mass="6948">MGEAISPAAGRRYGLALFCRVWEAARSSPYAAPSGASGRRHRRRGPRPALSDAALLAPMRADLAR</sequence>
<comment type="caution">
    <text evidence="2">The sequence shown here is derived from an EMBL/GenBank/DDBJ whole genome shotgun (WGS) entry which is preliminary data.</text>
</comment>
<name>A0ABT8A207_9PROT</name>
<evidence type="ECO:0000313" key="3">
    <source>
        <dbReference type="Proteomes" id="UP001529369"/>
    </source>
</evidence>
<organism evidence="2 3">
    <name type="scientific">Paeniroseomonas aquatica</name>
    <dbReference type="NCBI Taxonomy" id="373043"/>
    <lineage>
        <taxon>Bacteria</taxon>
        <taxon>Pseudomonadati</taxon>
        <taxon>Pseudomonadota</taxon>
        <taxon>Alphaproteobacteria</taxon>
        <taxon>Acetobacterales</taxon>
        <taxon>Acetobacteraceae</taxon>
        <taxon>Paeniroseomonas</taxon>
    </lineage>
</organism>
<proteinExistence type="predicted"/>
<feature type="region of interest" description="Disordered" evidence="1">
    <location>
        <begin position="28"/>
        <end position="51"/>
    </location>
</feature>
<evidence type="ECO:0000313" key="2">
    <source>
        <dbReference type="EMBL" id="MDN3563696.1"/>
    </source>
</evidence>
<gene>
    <name evidence="2" type="ORF">QWZ14_04815</name>
</gene>
<dbReference type="EMBL" id="JAUFPN010000038">
    <property type="protein sequence ID" value="MDN3563696.1"/>
    <property type="molecule type" value="Genomic_DNA"/>
</dbReference>
<dbReference type="RefSeq" id="WP_290315431.1">
    <property type="nucleotide sequence ID" value="NZ_JAUFPN010000038.1"/>
</dbReference>
<dbReference type="Proteomes" id="UP001529369">
    <property type="component" value="Unassembled WGS sequence"/>
</dbReference>
<protein>
    <submittedName>
        <fullName evidence="2">Uncharacterized protein</fullName>
    </submittedName>
</protein>
<evidence type="ECO:0000256" key="1">
    <source>
        <dbReference type="SAM" id="MobiDB-lite"/>
    </source>
</evidence>
<accession>A0ABT8A207</accession>